<gene>
    <name evidence="2" type="ORF">POL58_23130</name>
</gene>
<evidence type="ECO:0000256" key="1">
    <source>
        <dbReference type="SAM" id="MobiDB-lite"/>
    </source>
</evidence>
<feature type="region of interest" description="Disordered" evidence="1">
    <location>
        <begin position="70"/>
        <end position="90"/>
    </location>
</feature>
<proteinExistence type="predicted"/>
<evidence type="ECO:0000313" key="2">
    <source>
        <dbReference type="EMBL" id="MDC0670669.1"/>
    </source>
</evidence>
<keyword evidence="3" id="KW-1185">Reference proteome</keyword>
<feature type="compositionally biased region" description="Gly residues" evidence="1">
    <location>
        <begin position="81"/>
        <end position="90"/>
    </location>
</feature>
<reference evidence="2 3" key="1">
    <citation type="submission" date="2022-11" db="EMBL/GenBank/DDBJ databases">
        <title>Minimal conservation of predation-associated metabolite biosynthetic gene clusters underscores biosynthetic potential of Myxococcota including descriptions for ten novel species: Archangium lansinium sp. nov., Myxococcus landrumus sp. nov., Nannocystis bai.</title>
        <authorList>
            <person name="Ahearne A."/>
            <person name="Stevens C."/>
            <person name="Dowd S."/>
        </authorList>
    </citation>
    <scope>NUCLEOTIDE SEQUENCE [LARGE SCALE GENOMIC DNA]</scope>
    <source>
        <strain evidence="2 3">NCELM</strain>
    </source>
</reference>
<dbReference type="Proteomes" id="UP001217838">
    <property type="component" value="Unassembled WGS sequence"/>
</dbReference>
<name>A0ABT5B958_9BACT</name>
<organism evidence="2 3">
    <name type="scientific">Nannocystis radixulma</name>
    <dbReference type="NCBI Taxonomy" id="2995305"/>
    <lineage>
        <taxon>Bacteria</taxon>
        <taxon>Pseudomonadati</taxon>
        <taxon>Myxococcota</taxon>
        <taxon>Polyangia</taxon>
        <taxon>Nannocystales</taxon>
        <taxon>Nannocystaceae</taxon>
        <taxon>Nannocystis</taxon>
    </lineage>
</organism>
<evidence type="ECO:0000313" key="3">
    <source>
        <dbReference type="Proteomes" id="UP001217838"/>
    </source>
</evidence>
<comment type="caution">
    <text evidence="2">The sequence shown here is derived from an EMBL/GenBank/DDBJ whole genome shotgun (WGS) entry which is preliminary data.</text>
</comment>
<protein>
    <submittedName>
        <fullName evidence="2">Uncharacterized protein</fullName>
    </submittedName>
</protein>
<sequence>MARRNGGRRRGRVVVVEDGERGQGLSRRWLGSTARGQEFEGGECGPCIGGVAAMRRGGIIVVVEDGEAGERFGGRSSTDPGGEGSFGGGVVGGRAGMTGLVLGGDGERIAGIGRMVGEGAGREGVVGCGAGDGGQ</sequence>
<dbReference type="EMBL" id="JAQNDN010000013">
    <property type="protein sequence ID" value="MDC0670669.1"/>
    <property type="molecule type" value="Genomic_DNA"/>
</dbReference>
<dbReference type="RefSeq" id="WP_272000499.1">
    <property type="nucleotide sequence ID" value="NZ_JAQNDN010000013.1"/>
</dbReference>
<accession>A0ABT5B958</accession>